<proteinExistence type="inferred from homology"/>
<keyword evidence="4 6" id="KW-0067">ATP-binding</keyword>
<name>A0A4R1QUD9_9FIRM</name>
<dbReference type="OrthoDB" id="9802264at2"/>
<dbReference type="EMBL" id="SLUO01000008">
    <property type="protein sequence ID" value="TCL57589.1"/>
    <property type="molecule type" value="Genomic_DNA"/>
</dbReference>
<dbReference type="InterPro" id="IPR003439">
    <property type="entry name" value="ABC_transporter-like_ATP-bd"/>
</dbReference>
<dbReference type="Proteomes" id="UP000295718">
    <property type="component" value="Unassembled WGS sequence"/>
</dbReference>
<comment type="caution">
    <text evidence="6">The sequence shown here is derived from an EMBL/GenBank/DDBJ whole genome shotgun (WGS) entry which is preliminary data.</text>
</comment>
<accession>A0A4R1QUD9</accession>
<sequence length="230" mass="25536">MNNNENKKAIDARGISKMYQIGKEEFQILKNLNLSVGQGEFISIMGPSGCGKSTLLYILGGLDTPNSGEVLIEGKSFGKMTDKEKGSVRRNKLGFIFQFYNLIPNLTVSENILLPIVMDGKKVLNFQDKLKDILNFVGLTDRKDFTPRELSGGQQQRVAIARTLITDPDIILADEPIGNLDSKSGIQIMDLFRRINKEKNTTIIQVTHSNKAAEYGQKIISMKDGIILNA</sequence>
<dbReference type="GO" id="GO:0016887">
    <property type="term" value="F:ATP hydrolysis activity"/>
    <property type="evidence" value="ECO:0007669"/>
    <property type="project" value="InterPro"/>
</dbReference>
<feature type="domain" description="ABC transporter" evidence="5">
    <location>
        <begin position="10"/>
        <end position="230"/>
    </location>
</feature>
<evidence type="ECO:0000256" key="2">
    <source>
        <dbReference type="ARBA" id="ARBA00022448"/>
    </source>
</evidence>
<gene>
    <name evidence="6" type="ORF">EDD76_108124</name>
</gene>
<dbReference type="PROSITE" id="PS50893">
    <property type="entry name" value="ABC_TRANSPORTER_2"/>
    <property type="match status" value="1"/>
</dbReference>
<dbReference type="PANTHER" id="PTHR42798">
    <property type="entry name" value="LIPOPROTEIN-RELEASING SYSTEM ATP-BINDING PROTEIN LOLD"/>
    <property type="match status" value="1"/>
</dbReference>
<dbReference type="InterPro" id="IPR003593">
    <property type="entry name" value="AAA+_ATPase"/>
</dbReference>
<evidence type="ECO:0000259" key="5">
    <source>
        <dbReference type="PROSITE" id="PS50893"/>
    </source>
</evidence>
<dbReference type="FunFam" id="3.40.50.300:FF:000032">
    <property type="entry name" value="Export ABC transporter ATP-binding protein"/>
    <property type="match status" value="1"/>
</dbReference>
<keyword evidence="7" id="KW-1185">Reference proteome</keyword>
<comment type="similarity">
    <text evidence="1">Belongs to the ABC transporter superfamily.</text>
</comment>
<organism evidence="6 7">
    <name type="scientific">Kineothrix alysoides</name>
    <dbReference type="NCBI Taxonomy" id="1469948"/>
    <lineage>
        <taxon>Bacteria</taxon>
        <taxon>Bacillati</taxon>
        <taxon>Bacillota</taxon>
        <taxon>Clostridia</taxon>
        <taxon>Lachnospirales</taxon>
        <taxon>Lachnospiraceae</taxon>
        <taxon>Kineothrix</taxon>
    </lineage>
</organism>
<dbReference type="InterPro" id="IPR027417">
    <property type="entry name" value="P-loop_NTPase"/>
</dbReference>
<dbReference type="PROSITE" id="PS00211">
    <property type="entry name" value="ABC_TRANSPORTER_1"/>
    <property type="match status" value="1"/>
</dbReference>
<dbReference type="CDD" id="cd03255">
    <property type="entry name" value="ABC_MJ0796_LolCDE_FtsE"/>
    <property type="match status" value="1"/>
</dbReference>
<evidence type="ECO:0000313" key="7">
    <source>
        <dbReference type="Proteomes" id="UP000295718"/>
    </source>
</evidence>
<dbReference type="RefSeq" id="WP_031390783.1">
    <property type="nucleotide sequence ID" value="NZ_JPNB01000001.1"/>
</dbReference>
<dbReference type="SMART" id="SM00382">
    <property type="entry name" value="AAA"/>
    <property type="match status" value="1"/>
</dbReference>
<dbReference type="GO" id="GO:0098796">
    <property type="term" value="C:membrane protein complex"/>
    <property type="evidence" value="ECO:0007669"/>
    <property type="project" value="UniProtKB-ARBA"/>
</dbReference>
<dbReference type="Pfam" id="PF00005">
    <property type="entry name" value="ABC_tran"/>
    <property type="match status" value="1"/>
</dbReference>
<dbReference type="GO" id="GO:0022857">
    <property type="term" value="F:transmembrane transporter activity"/>
    <property type="evidence" value="ECO:0007669"/>
    <property type="project" value="UniProtKB-ARBA"/>
</dbReference>
<evidence type="ECO:0000256" key="1">
    <source>
        <dbReference type="ARBA" id="ARBA00005417"/>
    </source>
</evidence>
<reference evidence="6 7" key="1">
    <citation type="submission" date="2019-03" db="EMBL/GenBank/DDBJ databases">
        <title>Genomic Encyclopedia of Type Strains, Phase IV (KMG-IV): sequencing the most valuable type-strain genomes for metagenomic binning, comparative biology and taxonomic classification.</title>
        <authorList>
            <person name="Goeker M."/>
        </authorList>
    </citation>
    <scope>NUCLEOTIDE SEQUENCE [LARGE SCALE GENOMIC DNA]</scope>
    <source>
        <strain evidence="6 7">DSM 100556</strain>
    </source>
</reference>
<protein>
    <submittedName>
        <fullName evidence="6">Putative ABC transport system ATP-binding protein</fullName>
    </submittedName>
</protein>
<keyword evidence="3" id="KW-0547">Nucleotide-binding</keyword>
<dbReference type="InterPro" id="IPR017911">
    <property type="entry name" value="MacB-like_ATP-bd"/>
</dbReference>
<evidence type="ECO:0000256" key="4">
    <source>
        <dbReference type="ARBA" id="ARBA00022840"/>
    </source>
</evidence>
<dbReference type="PANTHER" id="PTHR42798:SF7">
    <property type="entry name" value="ALPHA-D-RIBOSE 1-METHYLPHOSPHONATE 5-TRIPHOSPHATE SYNTHASE SUBUNIT PHNL"/>
    <property type="match status" value="1"/>
</dbReference>
<dbReference type="GO" id="GO:0005524">
    <property type="term" value="F:ATP binding"/>
    <property type="evidence" value="ECO:0007669"/>
    <property type="project" value="UniProtKB-KW"/>
</dbReference>
<dbReference type="SUPFAM" id="SSF52540">
    <property type="entry name" value="P-loop containing nucleoside triphosphate hydrolases"/>
    <property type="match status" value="1"/>
</dbReference>
<evidence type="ECO:0000313" key="6">
    <source>
        <dbReference type="EMBL" id="TCL57589.1"/>
    </source>
</evidence>
<dbReference type="STRING" id="1469948.GCA_000732725_02092"/>
<dbReference type="AlphaFoldDB" id="A0A4R1QUD9"/>
<dbReference type="Gene3D" id="3.40.50.300">
    <property type="entry name" value="P-loop containing nucleotide triphosphate hydrolases"/>
    <property type="match status" value="1"/>
</dbReference>
<keyword evidence="2" id="KW-0813">Transport</keyword>
<dbReference type="InterPro" id="IPR017871">
    <property type="entry name" value="ABC_transporter-like_CS"/>
</dbReference>
<evidence type="ECO:0000256" key="3">
    <source>
        <dbReference type="ARBA" id="ARBA00022741"/>
    </source>
</evidence>